<dbReference type="AlphaFoldDB" id="A0A0E9PDI4"/>
<name>A0A0E9PDI4_ANGAN</name>
<sequence length="26" mass="2860">MARHVTQTENIHQVSWATQRPGLAAG</sequence>
<evidence type="ECO:0000256" key="1">
    <source>
        <dbReference type="SAM" id="MobiDB-lite"/>
    </source>
</evidence>
<proteinExistence type="predicted"/>
<protein>
    <submittedName>
        <fullName evidence="2">Uncharacterized protein</fullName>
    </submittedName>
</protein>
<feature type="compositionally biased region" description="Polar residues" evidence="1">
    <location>
        <begin position="1"/>
        <end position="18"/>
    </location>
</feature>
<organism evidence="2">
    <name type="scientific">Anguilla anguilla</name>
    <name type="common">European freshwater eel</name>
    <name type="synonym">Muraena anguilla</name>
    <dbReference type="NCBI Taxonomy" id="7936"/>
    <lineage>
        <taxon>Eukaryota</taxon>
        <taxon>Metazoa</taxon>
        <taxon>Chordata</taxon>
        <taxon>Craniata</taxon>
        <taxon>Vertebrata</taxon>
        <taxon>Euteleostomi</taxon>
        <taxon>Actinopterygii</taxon>
        <taxon>Neopterygii</taxon>
        <taxon>Teleostei</taxon>
        <taxon>Anguilliformes</taxon>
        <taxon>Anguillidae</taxon>
        <taxon>Anguilla</taxon>
    </lineage>
</organism>
<reference evidence="2" key="2">
    <citation type="journal article" date="2015" name="Fish Shellfish Immunol.">
        <title>Early steps in the European eel (Anguilla anguilla)-Vibrio vulnificus interaction in the gills: Role of the RtxA13 toxin.</title>
        <authorList>
            <person name="Callol A."/>
            <person name="Pajuelo D."/>
            <person name="Ebbesson L."/>
            <person name="Teles M."/>
            <person name="MacKenzie S."/>
            <person name="Amaro C."/>
        </authorList>
    </citation>
    <scope>NUCLEOTIDE SEQUENCE</scope>
</reference>
<evidence type="ECO:0000313" key="2">
    <source>
        <dbReference type="EMBL" id="JAH02125.1"/>
    </source>
</evidence>
<reference evidence="2" key="1">
    <citation type="submission" date="2014-11" db="EMBL/GenBank/DDBJ databases">
        <authorList>
            <person name="Amaro Gonzalez C."/>
        </authorList>
    </citation>
    <scope>NUCLEOTIDE SEQUENCE</scope>
</reference>
<accession>A0A0E9PDI4</accession>
<feature type="region of interest" description="Disordered" evidence="1">
    <location>
        <begin position="1"/>
        <end position="26"/>
    </location>
</feature>
<dbReference type="EMBL" id="GBXM01106452">
    <property type="protein sequence ID" value="JAH02125.1"/>
    <property type="molecule type" value="Transcribed_RNA"/>
</dbReference>